<keyword evidence="3" id="KW-0732">Signal</keyword>
<evidence type="ECO:0000259" key="4">
    <source>
        <dbReference type="PROSITE" id="PS50240"/>
    </source>
</evidence>
<feature type="signal peptide" evidence="3">
    <location>
        <begin position="1"/>
        <end position="20"/>
    </location>
</feature>
<dbReference type="InterPro" id="IPR043504">
    <property type="entry name" value="Peptidase_S1_PA_chymotrypsin"/>
</dbReference>
<dbReference type="PROSITE" id="PS50240">
    <property type="entry name" value="TRYPSIN_DOM"/>
    <property type="match status" value="1"/>
</dbReference>
<dbReference type="GO" id="GO:0006508">
    <property type="term" value="P:proteolysis"/>
    <property type="evidence" value="ECO:0007669"/>
    <property type="project" value="InterPro"/>
</dbReference>
<evidence type="ECO:0000313" key="5">
    <source>
        <dbReference type="Proteomes" id="UP001652661"/>
    </source>
</evidence>
<protein>
    <submittedName>
        <fullName evidence="6">Serine protease grass-like</fullName>
    </submittedName>
</protein>
<dbReference type="GO" id="GO:0004252">
    <property type="term" value="F:serine-type endopeptidase activity"/>
    <property type="evidence" value="ECO:0007669"/>
    <property type="project" value="InterPro"/>
</dbReference>
<evidence type="ECO:0000256" key="3">
    <source>
        <dbReference type="SAM" id="SignalP"/>
    </source>
</evidence>
<dbReference type="InterPro" id="IPR009003">
    <property type="entry name" value="Peptidase_S1_PA"/>
</dbReference>
<comment type="similarity">
    <text evidence="2">Belongs to the peptidase S1 family. CLIP subfamily.</text>
</comment>
<gene>
    <name evidence="6" type="primary">LOC108077660</name>
</gene>
<proteinExistence type="inferred from homology"/>
<feature type="chain" id="PRO_5044647439" evidence="3">
    <location>
        <begin position="21"/>
        <end position="269"/>
    </location>
</feature>
<dbReference type="SUPFAM" id="SSF50494">
    <property type="entry name" value="Trypsin-like serine proteases"/>
    <property type="match status" value="1"/>
</dbReference>
<dbReference type="InterPro" id="IPR001254">
    <property type="entry name" value="Trypsin_dom"/>
</dbReference>
<name>A0A6P4IW02_DROKI</name>
<dbReference type="GeneID" id="108077660"/>
<dbReference type="SMART" id="SM00020">
    <property type="entry name" value="Tryp_SPc"/>
    <property type="match status" value="1"/>
</dbReference>
<dbReference type="RefSeq" id="XP_017026567.1">
    <property type="nucleotide sequence ID" value="XM_017171078.2"/>
</dbReference>
<organism evidence="5 6">
    <name type="scientific">Drosophila kikkawai</name>
    <name type="common">Fruit fly</name>
    <dbReference type="NCBI Taxonomy" id="30033"/>
    <lineage>
        <taxon>Eukaryota</taxon>
        <taxon>Metazoa</taxon>
        <taxon>Ecdysozoa</taxon>
        <taxon>Arthropoda</taxon>
        <taxon>Hexapoda</taxon>
        <taxon>Insecta</taxon>
        <taxon>Pterygota</taxon>
        <taxon>Neoptera</taxon>
        <taxon>Endopterygota</taxon>
        <taxon>Diptera</taxon>
        <taxon>Brachycera</taxon>
        <taxon>Muscomorpha</taxon>
        <taxon>Ephydroidea</taxon>
        <taxon>Drosophilidae</taxon>
        <taxon>Drosophila</taxon>
        <taxon>Sophophora</taxon>
    </lineage>
</organism>
<keyword evidence="1" id="KW-1015">Disulfide bond</keyword>
<sequence>MSTAAWIITFALLIFHQGSAQLLDSDCGVTSAPIDGESPSPSPWLALIRSNNQTCSGVLIDQQYVITAASCIINSTQTLVRLGDSDGSHRYEEYYAVAAIVHYLFHESEYLSDLALLKLQSKVTYKPHIRPICVLLNSEKKAEVDEFKDFYITHWGLNEFRFFPSPRTNTISRLNGNQCLDVYNSAPESSQICAQFNSGANCLEHGSPLSGMINYKDTQRTTLYGIQSYGTTRTCMFTDIMSHVDWIAEHVFEAYIIKLEIPKMKTFPN</sequence>
<feature type="domain" description="Peptidase S1" evidence="4">
    <location>
        <begin position="33"/>
        <end position="252"/>
    </location>
</feature>
<dbReference type="PANTHER" id="PTHR24256">
    <property type="entry name" value="TRYPTASE-RELATED"/>
    <property type="match status" value="1"/>
</dbReference>
<dbReference type="OrthoDB" id="7863612at2759"/>
<keyword evidence="5" id="KW-1185">Reference proteome</keyword>
<dbReference type="AlphaFoldDB" id="A0A6P4IW02"/>
<evidence type="ECO:0000256" key="2">
    <source>
        <dbReference type="ARBA" id="ARBA00024195"/>
    </source>
</evidence>
<dbReference type="InterPro" id="IPR051487">
    <property type="entry name" value="Ser/Thr_Proteases_Immune/Dev"/>
</dbReference>
<dbReference type="Gene3D" id="2.40.10.10">
    <property type="entry name" value="Trypsin-like serine proteases"/>
    <property type="match status" value="1"/>
</dbReference>
<accession>A0A6P4IW02</accession>
<evidence type="ECO:0000256" key="1">
    <source>
        <dbReference type="ARBA" id="ARBA00023157"/>
    </source>
</evidence>
<dbReference type="Proteomes" id="UP001652661">
    <property type="component" value="Chromosome 3R"/>
</dbReference>
<evidence type="ECO:0000313" key="6">
    <source>
        <dbReference type="RefSeq" id="XP_017026567.1"/>
    </source>
</evidence>
<reference evidence="6" key="1">
    <citation type="submission" date="2025-08" db="UniProtKB">
        <authorList>
            <consortium name="RefSeq"/>
        </authorList>
    </citation>
    <scope>IDENTIFICATION</scope>
    <source>
        <strain evidence="6">14028-0561.14</strain>
        <tissue evidence="6">Whole fly</tissue>
    </source>
</reference>
<dbReference type="Pfam" id="PF00089">
    <property type="entry name" value="Trypsin"/>
    <property type="match status" value="1"/>
</dbReference>